<protein>
    <submittedName>
        <fullName evidence="3">Catechol 2,3-dioxygenase</fullName>
    </submittedName>
</protein>
<dbReference type="GO" id="GO:0046872">
    <property type="term" value="F:metal ion binding"/>
    <property type="evidence" value="ECO:0007669"/>
    <property type="project" value="UniProtKB-KW"/>
</dbReference>
<dbReference type="InterPro" id="IPR004360">
    <property type="entry name" value="Glyas_Fos-R_dOase_dom"/>
</dbReference>
<dbReference type="EMBL" id="FTMD01000002">
    <property type="protein sequence ID" value="SIQ09326.1"/>
    <property type="molecule type" value="Genomic_DNA"/>
</dbReference>
<evidence type="ECO:0000259" key="2">
    <source>
        <dbReference type="PROSITE" id="PS51819"/>
    </source>
</evidence>
<accession>A0A1N6PYG1</accession>
<dbReference type="GO" id="GO:0004493">
    <property type="term" value="F:methylmalonyl-CoA epimerase activity"/>
    <property type="evidence" value="ECO:0007669"/>
    <property type="project" value="TreeGrafter"/>
</dbReference>
<dbReference type="GO" id="GO:0051213">
    <property type="term" value="F:dioxygenase activity"/>
    <property type="evidence" value="ECO:0007669"/>
    <property type="project" value="UniProtKB-KW"/>
</dbReference>
<dbReference type="SUPFAM" id="SSF54593">
    <property type="entry name" value="Glyoxalase/Bleomycin resistance protein/Dihydroxybiphenyl dioxygenase"/>
    <property type="match status" value="1"/>
</dbReference>
<evidence type="ECO:0000313" key="4">
    <source>
        <dbReference type="Proteomes" id="UP000186819"/>
    </source>
</evidence>
<dbReference type="Proteomes" id="UP000186819">
    <property type="component" value="Unassembled WGS sequence"/>
</dbReference>
<name>A0A1N6PYG1_9RHOO</name>
<feature type="domain" description="VOC" evidence="2">
    <location>
        <begin position="4"/>
        <end position="143"/>
    </location>
</feature>
<reference evidence="4" key="1">
    <citation type="submission" date="2017-01" db="EMBL/GenBank/DDBJ databases">
        <authorList>
            <person name="Varghese N."/>
            <person name="Submissions S."/>
        </authorList>
    </citation>
    <scope>NUCLEOTIDE SEQUENCE [LARGE SCALE GENOMIC DNA]</scope>
    <source>
        <strain evidence="4">ATCC 51758</strain>
    </source>
</reference>
<organism evidence="3 4">
    <name type="scientific">Aromatoleum tolulyticum</name>
    <dbReference type="NCBI Taxonomy" id="34027"/>
    <lineage>
        <taxon>Bacteria</taxon>
        <taxon>Pseudomonadati</taxon>
        <taxon>Pseudomonadota</taxon>
        <taxon>Betaproteobacteria</taxon>
        <taxon>Rhodocyclales</taxon>
        <taxon>Rhodocyclaceae</taxon>
        <taxon>Aromatoleum</taxon>
    </lineage>
</organism>
<dbReference type="PANTHER" id="PTHR43048">
    <property type="entry name" value="METHYLMALONYL-COA EPIMERASE"/>
    <property type="match status" value="1"/>
</dbReference>
<evidence type="ECO:0000256" key="1">
    <source>
        <dbReference type="ARBA" id="ARBA00022723"/>
    </source>
</evidence>
<dbReference type="Gene3D" id="3.10.180.10">
    <property type="entry name" value="2,3-Dihydroxybiphenyl 1,2-Dioxygenase, domain 1"/>
    <property type="match status" value="1"/>
</dbReference>
<keyword evidence="1" id="KW-0479">Metal-binding</keyword>
<dbReference type="OrthoDB" id="2613830at2"/>
<sequence>MIRAIHHVAISTPDLRPMCDFYCGLLGFEEISRTAWQPGEAKIDRVMALTATAATAVMLQRGPTCIELFQFAFPAQAPKGGGDRPVNRYGITHLCFDVADVDAAYQRMVDAGVRFHCPPQDFGSVRATYGRDPDGNVFELQELTGQPGFAASPQ</sequence>
<dbReference type="Pfam" id="PF00903">
    <property type="entry name" value="Glyoxalase"/>
    <property type="match status" value="1"/>
</dbReference>
<gene>
    <name evidence="3" type="ORF">SAMN05421829_102254</name>
</gene>
<proteinExistence type="predicted"/>
<dbReference type="InterPro" id="IPR029068">
    <property type="entry name" value="Glyas_Bleomycin-R_OHBP_Dase"/>
</dbReference>
<keyword evidence="3" id="KW-0560">Oxidoreductase</keyword>
<dbReference type="GO" id="GO:0046491">
    <property type="term" value="P:L-methylmalonyl-CoA metabolic process"/>
    <property type="evidence" value="ECO:0007669"/>
    <property type="project" value="TreeGrafter"/>
</dbReference>
<dbReference type="PANTHER" id="PTHR43048:SF6">
    <property type="entry name" value="BLR8189 PROTEIN"/>
    <property type="match status" value="1"/>
</dbReference>
<dbReference type="InterPro" id="IPR037523">
    <property type="entry name" value="VOC_core"/>
</dbReference>
<dbReference type="RefSeq" id="WP_076600764.1">
    <property type="nucleotide sequence ID" value="NZ_FTMD01000002.1"/>
</dbReference>
<dbReference type="InterPro" id="IPR051785">
    <property type="entry name" value="MMCE/EMCE_epimerase"/>
</dbReference>
<dbReference type="AlphaFoldDB" id="A0A1N6PYG1"/>
<keyword evidence="4" id="KW-1185">Reference proteome</keyword>
<dbReference type="PROSITE" id="PS51819">
    <property type="entry name" value="VOC"/>
    <property type="match status" value="1"/>
</dbReference>
<keyword evidence="3" id="KW-0223">Dioxygenase</keyword>
<evidence type="ECO:0000313" key="3">
    <source>
        <dbReference type="EMBL" id="SIQ09326.1"/>
    </source>
</evidence>
<dbReference type="STRING" id="34027.SAMN05421829_102254"/>